<evidence type="ECO:0000313" key="3">
    <source>
        <dbReference type="Proteomes" id="UP000232722"/>
    </source>
</evidence>
<dbReference type="AlphaFoldDB" id="A0A2I1GQF5"/>
<organism evidence="2 4">
    <name type="scientific">Rhizophagus irregularis</name>
    <dbReference type="NCBI Taxonomy" id="588596"/>
    <lineage>
        <taxon>Eukaryota</taxon>
        <taxon>Fungi</taxon>
        <taxon>Fungi incertae sedis</taxon>
        <taxon>Mucoromycota</taxon>
        <taxon>Glomeromycotina</taxon>
        <taxon>Glomeromycetes</taxon>
        <taxon>Glomerales</taxon>
        <taxon>Glomeraceae</taxon>
        <taxon>Rhizophagus</taxon>
    </lineage>
</organism>
<evidence type="ECO:0000313" key="4">
    <source>
        <dbReference type="Proteomes" id="UP000234323"/>
    </source>
</evidence>
<dbReference type="VEuPathDB" id="FungiDB:FUN_021236"/>
<proteinExistence type="predicted"/>
<comment type="caution">
    <text evidence="2">The sequence shown here is derived from an EMBL/GenBank/DDBJ whole genome shotgun (WGS) entry which is preliminary data.</text>
</comment>
<dbReference type="EMBL" id="LLXJ01000037">
    <property type="protein sequence ID" value="PKC16709.1"/>
    <property type="molecule type" value="Genomic_DNA"/>
</dbReference>
<name>A0A2I1GQF5_9GLOM</name>
<dbReference type="EMBL" id="LLXI01000680">
    <property type="protein sequence ID" value="PKY48873.1"/>
    <property type="molecule type" value="Genomic_DNA"/>
</dbReference>
<sequence>MKKENDETKKQNTCCDKELEKNEKENDETKKNTCCDKELKDSIEVNVKDSNDKELNVEIISKPEDAASQDKIEVVKTEEKGSNCACCH</sequence>
<evidence type="ECO:0000313" key="2">
    <source>
        <dbReference type="EMBL" id="PKY48873.1"/>
    </source>
</evidence>
<dbReference type="Proteomes" id="UP000232722">
    <property type="component" value="Unassembled WGS sequence"/>
</dbReference>
<accession>A0A2I1GQF5</accession>
<keyword evidence="4" id="KW-1185">Reference proteome</keyword>
<gene>
    <name evidence="2" type="ORF">RhiirA4_404837</name>
    <name evidence="1" type="ORF">RhiirA5_347338</name>
</gene>
<dbReference type="VEuPathDB" id="FungiDB:RhiirFUN_003063"/>
<evidence type="ECO:0000313" key="1">
    <source>
        <dbReference type="EMBL" id="PKC16709.1"/>
    </source>
</evidence>
<dbReference type="Proteomes" id="UP000234323">
    <property type="component" value="Unassembled WGS sequence"/>
</dbReference>
<protein>
    <submittedName>
        <fullName evidence="2">Uncharacterized protein</fullName>
    </submittedName>
</protein>
<reference evidence="1 3" key="2">
    <citation type="submission" date="2017-09" db="EMBL/GenBank/DDBJ databases">
        <title>Extensive intraspecific genome diversity in a model arbuscular mycorrhizal fungus.</title>
        <authorList>
            <person name="Chen E.C."/>
            <person name="Morin E."/>
            <person name="Beaudet D."/>
            <person name="Noel J."/>
            <person name="Ndikumana S."/>
            <person name="Charron P."/>
            <person name="St-Onge C."/>
            <person name="Giorgi J."/>
            <person name="Grigoriev I.V."/>
            <person name="Roux C."/>
            <person name="Martin F.M."/>
            <person name="Corradi N."/>
        </authorList>
    </citation>
    <scope>NUCLEOTIDE SEQUENCE [LARGE SCALE GENOMIC DNA]</scope>
    <source>
        <strain evidence="1 3">A5</strain>
    </source>
</reference>
<reference evidence="2 4" key="1">
    <citation type="submission" date="2015-10" db="EMBL/GenBank/DDBJ databases">
        <title>Genome analyses suggest a sexual origin of heterokaryosis in a supposedly ancient asexual fungus.</title>
        <authorList>
            <person name="Ropars J."/>
            <person name="Sedzielewska K."/>
            <person name="Noel J."/>
            <person name="Charron P."/>
            <person name="Farinelli L."/>
            <person name="Marton T."/>
            <person name="Kruger M."/>
            <person name="Pelin A."/>
            <person name="Brachmann A."/>
            <person name="Corradi N."/>
        </authorList>
    </citation>
    <scope>NUCLEOTIDE SEQUENCE [LARGE SCALE GENOMIC DNA]</scope>
    <source>
        <strain evidence="2 4">A4</strain>
        <strain evidence="1 3">A5</strain>
    </source>
</reference>